<evidence type="ECO:0000256" key="2">
    <source>
        <dbReference type="ARBA" id="ARBA00022553"/>
    </source>
</evidence>
<comment type="caution">
    <text evidence="4">The sequence shown here is derived from an EMBL/GenBank/DDBJ whole genome shotgun (WGS) entry which is preliminary data.</text>
</comment>
<dbReference type="InterPro" id="IPR013120">
    <property type="entry name" value="FAR_NAD-bd"/>
</dbReference>
<gene>
    <name evidence="4" type="ORF">IWZ03DRAFT_60503</name>
</gene>
<dbReference type="EMBL" id="JBBPHU010000012">
    <property type="protein sequence ID" value="KAK7511464.1"/>
    <property type="molecule type" value="Genomic_DNA"/>
</dbReference>
<dbReference type="Gene3D" id="3.40.50.720">
    <property type="entry name" value="NAD(P)-binding Rossmann-like Domain"/>
    <property type="match status" value="1"/>
</dbReference>
<keyword evidence="1" id="KW-0596">Phosphopantetheine</keyword>
<dbReference type="PANTHER" id="PTHR44845">
    <property type="entry name" value="CARRIER DOMAIN-CONTAINING PROTEIN"/>
    <property type="match status" value="1"/>
</dbReference>
<evidence type="ECO:0000313" key="4">
    <source>
        <dbReference type="EMBL" id="KAK7511464.1"/>
    </source>
</evidence>
<evidence type="ECO:0000259" key="3">
    <source>
        <dbReference type="Pfam" id="PF07993"/>
    </source>
</evidence>
<dbReference type="Proteomes" id="UP001363622">
    <property type="component" value="Unassembled WGS sequence"/>
</dbReference>
<evidence type="ECO:0000313" key="5">
    <source>
        <dbReference type="Proteomes" id="UP001363622"/>
    </source>
</evidence>
<dbReference type="InterPro" id="IPR036291">
    <property type="entry name" value="NAD(P)-bd_dom_sf"/>
</dbReference>
<dbReference type="SUPFAM" id="SSF51735">
    <property type="entry name" value="NAD(P)-binding Rossmann-fold domains"/>
    <property type="match status" value="1"/>
</dbReference>
<keyword evidence="5" id="KW-1185">Reference proteome</keyword>
<sequence length="483" mass="53190">MMPDNKNTPRDEDNLVPPMDVENMAAKMPHVKQMQELIDKYSSFVKHIPQPRSVAGEYVLITGVTGGIGSHIAAQLAMRDDVKKVYCLVRASSPQHARQRVLDELEARRVSAVYDKFSPKALDKLEALASDMAKPDLGLNSDVLEELKTTVSCVIHGAWIINFMLPLSSYVDNIAATQNLINLCLSTRSLIPASFNFLSSYGSVAFMPMTIPPDPKTGIISVPEVMPATLAITDPNQGYGQSKLVAEAMSERAAAQNPTLTTRAIRIGQVVGDAVTGIWNPRENIPRMWQTALLVGALPDQEIQTRMLPVDGCAGTIIDLSLPPNHTTNTNNKTSVSVPGGVFHLLGPHPIFWTQDVLPMLHKLGLPFDIVPHSEWLARLRALPQDTKRFPPLKMLPVWSQWEKERSGDTPDSPAKRNIVSPYVDWQTKRTHQFSPTFRALGPPDLKLVGAQLRWLMSEGWERDVRGQGRGGAAAGSKVLAKM</sequence>
<name>A0ABR1KB75_9PEZI</name>
<proteinExistence type="predicted"/>
<keyword evidence="2" id="KW-0597">Phosphoprotein</keyword>
<dbReference type="Pfam" id="PF07993">
    <property type="entry name" value="NAD_binding_4"/>
    <property type="match status" value="1"/>
</dbReference>
<protein>
    <submittedName>
        <fullName evidence="4">Male sterility protein-domain-containing protein</fullName>
    </submittedName>
</protein>
<dbReference type="PANTHER" id="PTHR44845:SF1">
    <property type="entry name" value="L-2-AMINOADIPATE REDUCTASE"/>
    <property type="match status" value="1"/>
</dbReference>
<feature type="domain" description="Thioester reductase (TE)" evidence="3">
    <location>
        <begin position="61"/>
        <end position="316"/>
    </location>
</feature>
<reference evidence="4 5" key="1">
    <citation type="submission" date="2024-04" db="EMBL/GenBank/DDBJ databases">
        <title>Phyllosticta paracitricarpa is synonymous to the EU quarantine fungus P. citricarpa based on phylogenomic analyses.</title>
        <authorList>
            <consortium name="Lawrence Berkeley National Laboratory"/>
            <person name="Van Ingen-Buijs V.A."/>
            <person name="Van Westerhoven A.C."/>
            <person name="Haridas S."/>
            <person name="Skiadas P."/>
            <person name="Martin F."/>
            <person name="Groenewald J.Z."/>
            <person name="Crous P.W."/>
            <person name="Seidl M.F."/>
        </authorList>
    </citation>
    <scope>NUCLEOTIDE SEQUENCE [LARGE SCALE GENOMIC DNA]</scope>
    <source>
        <strain evidence="4 5">CBS 123371</strain>
    </source>
</reference>
<organism evidence="4 5">
    <name type="scientific">Phyllosticta citriasiana</name>
    <dbReference type="NCBI Taxonomy" id="595635"/>
    <lineage>
        <taxon>Eukaryota</taxon>
        <taxon>Fungi</taxon>
        <taxon>Dikarya</taxon>
        <taxon>Ascomycota</taxon>
        <taxon>Pezizomycotina</taxon>
        <taxon>Dothideomycetes</taxon>
        <taxon>Dothideomycetes incertae sedis</taxon>
        <taxon>Botryosphaeriales</taxon>
        <taxon>Phyllostictaceae</taxon>
        <taxon>Phyllosticta</taxon>
    </lineage>
</organism>
<evidence type="ECO:0000256" key="1">
    <source>
        <dbReference type="ARBA" id="ARBA00022450"/>
    </source>
</evidence>
<accession>A0ABR1KB75</accession>